<comment type="caution">
    <text evidence="2">The sequence shown here is derived from an EMBL/GenBank/DDBJ whole genome shotgun (WGS) entry which is preliminary data.</text>
</comment>
<dbReference type="InterPro" id="IPR006190">
    <property type="entry name" value="SAF_AFP_Neu5Ac"/>
</dbReference>
<protein>
    <submittedName>
        <fullName evidence="2">Acetylneuraminic acid synthetase</fullName>
    </submittedName>
</protein>
<feature type="domain" description="AFP-like" evidence="1">
    <location>
        <begin position="290"/>
        <end position="345"/>
    </location>
</feature>
<dbReference type="AlphaFoldDB" id="A0A2S7X0M4"/>
<name>A0A2S7X0M4_9GAMM</name>
<dbReference type="CDD" id="cd11615">
    <property type="entry name" value="SAF_NeuB_like"/>
    <property type="match status" value="1"/>
</dbReference>
<dbReference type="InterPro" id="IPR051690">
    <property type="entry name" value="PseI-like"/>
</dbReference>
<dbReference type="Pfam" id="PF08666">
    <property type="entry name" value="SAF"/>
    <property type="match status" value="1"/>
</dbReference>
<gene>
    <name evidence="2" type="ORF">BTO22_18330</name>
</gene>
<sequence>MDKPYLIAEVGVNFFDTAKSLNITPMEAAKLYVKEAKENGADAVKFQSYKADTIVSKNSPAYWDLSKESTPTQHGLFQKHDSFNKEDYQELCDYSREVGIDFMSTPFDYASADYLYDMIDIYKISSSDLSNTPFIEYIAKKGKPVYLSTGAAYISEIEKAVRVILDAGCTELCVMHCVLSYPTKNEDANLGMIKHLKAIFPELKIGYSDHTLPDPSMTILTASYMLGATVIEKHFTLDKSLPGNDHYHAMDCIDLKKTSENFNLLTQVYGSEVKSVLPCEMIPRREARRSLVLTQDLKEGEKITSDHLMTKRPGTGISPDYIDIVIGRTVKQDLQEDTVLTWNMV</sequence>
<dbReference type="SUPFAM" id="SSF51569">
    <property type="entry name" value="Aldolase"/>
    <property type="match status" value="1"/>
</dbReference>
<dbReference type="Proteomes" id="UP000239263">
    <property type="component" value="Unassembled WGS sequence"/>
</dbReference>
<dbReference type="PANTHER" id="PTHR42966">
    <property type="entry name" value="N-ACETYLNEURAMINATE SYNTHASE"/>
    <property type="match status" value="1"/>
</dbReference>
<reference evidence="2 3" key="1">
    <citation type="submission" date="2016-12" db="EMBL/GenBank/DDBJ databases">
        <title>Diversity of luminous bacteria.</title>
        <authorList>
            <person name="Yoshizawa S."/>
            <person name="Kogure K."/>
        </authorList>
    </citation>
    <scope>NUCLEOTIDE SEQUENCE [LARGE SCALE GENOMIC DNA]</scope>
    <source>
        <strain evidence="2 3">ATCC 33715</strain>
    </source>
</reference>
<dbReference type="InterPro" id="IPR013785">
    <property type="entry name" value="Aldolase_TIM"/>
</dbReference>
<dbReference type="PROSITE" id="PS50844">
    <property type="entry name" value="AFP_LIKE"/>
    <property type="match status" value="1"/>
</dbReference>
<dbReference type="InterPro" id="IPR013974">
    <property type="entry name" value="SAF"/>
</dbReference>
<evidence type="ECO:0000313" key="2">
    <source>
        <dbReference type="EMBL" id="PQJ83346.1"/>
    </source>
</evidence>
<organism evidence="2 3">
    <name type="scientific">Aliivibrio sifiae</name>
    <dbReference type="NCBI Taxonomy" id="566293"/>
    <lineage>
        <taxon>Bacteria</taxon>
        <taxon>Pseudomonadati</taxon>
        <taxon>Pseudomonadota</taxon>
        <taxon>Gammaproteobacteria</taxon>
        <taxon>Vibrionales</taxon>
        <taxon>Vibrionaceae</taxon>
        <taxon>Aliivibrio</taxon>
    </lineage>
</organism>
<dbReference type="GO" id="GO:0016051">
    <property type="term" value="P:carbohydrate biosynthetic process"/>
    <property type="evidence" value="ECO:0007669"/>
    <property type="project" value="InterPro"/>
</dbReference>
<proteinExistence type="predicted"/>
<dbReference type="Gene3D" id="3.20.20.70">
    <property type="entry name" value="Aldolase class I"/>
    <property type="match status" value="1"/>
</dbReference>
<dbReference type="OrthoDB" id="9781701at2"/>
<evidence type="ECO:0000259" key="1">
    <source>
        <dbReference type="PROSITE" id="PS50844"/>
    </source>
</evidence>
<dbReference type="InterPro" id="IPR057736">
    <property type="entry name" value="SAF_PseI/NeuA/NeuB"/>
</dbReference>
<dbReference type="Gene3D" id="3.90.1210.10">
    <property type="entry name" value="Antifreeze-like/N-acetylneuraminic acid synthase C-terminal domain"/>
    <property type="match status" value="1"/>
</dbReference>
<dbReference type="SUPFAM" id="SSF51269">
    <property type="entry name" value="AFP III-like domain"/>
    <property type="match status" value="1"/>
</dbReference>
<accession>A0A2S7X0M4</accession>
<dbReference type="PANTHER" id="PTHR42966:SF1">
    <property type="entry name" value="SIALIC ACID SYNTHASE"/>
    <property type="match status" value="1"/>
</dbReference>
<dbReference type="InterPro" id="IPR013132">
    <property type="entry name" value="PseI/NeuA/B-like_N"/>
</dbReference>
<dbReference type="EMBL" id="MSCO01000003">
    <property type="protein sequence ID" value="PQJ83346.1"/>
    <property type="molecule type" value="Genomic_DNA"/>
</dbReference>
<dbReference type="RefSeq" id="WP_105056766.1">
    <property type="nucleotide sequence ID" value="NZ_CAWNRT010000003.1"/>
</dbReference>
<dbReference type="GO" id="GO:0047444">
    <property type="term" value="F:N-acylneuraminate-9-phosphate synthase activity"/>
    <property type="evidence" value="ECO:0007669"/>
    <property type="project" value="TreeGrafter"/>
</dbReference>
<dbReference type="InterPro" id="IPR036732">
    <property type="entry name" value="AFP_Neu5c_C_sf"/>
</dbReference>
<dbReference type="SMART" id="SM00858">
    <property type="entry name" value="SAF"/>
    <property type="match status" value="1"/>
</dbReference>
<dbReference type="Pfam" id="PF03102">
    <property type="entry name" value="NeuB"/>
    <property type="match status" value="1"/>
</dbReference>
<evidence type="ECO:0000313" key="3">
    <source>
        <dbReference type="Proteomes" id="UP000239263"/>
    </source>
</evidence>